<comment type="caution">
    <text evidence="10">The sequence shown here is derived from an EMBL/GenBank/DDBJ whole genome shotgun (WGS) entry which is preliminary data.</text>
</comment>
<keyword evidence="3" id="KW-0813">Transport</keyword>
<dbReference type="Gene3D" id="3.30.2090.10">
    <property type="entry name" value="Multidrug efflux transporter AcrB TolC docking domain, DN and DC subdomains"/>
    <property type="match status" value="2"/>
</dbReference>
<dbReference type="Pfam" id="PF00873">
    <property type="entry name" value="ACR_tran"/>
    <property type="match status" value="1"/>
</dbReference>
<dbReference type="InterPro" id="IPR027463">
    <property type="entry name" value="AcrB_DN_DC_subdom"/>
</dbReference>
<feature type="transmembrane region" description="Helical" evidence="9">
    <location>
        <begin position="536"/>
        <end position="556"/>
    </location>
</feature>
<dbReference type="Gene3D" id="1.20.1640.10">
    <property type="entry name" value="Multidrug efflux transporter AcrB transmembrane domain"/>
    <property type="match status" value="2"/>
</dbReference>
<evidence type="ECO:0000313" key="10">
    <source>
        <dbReference type="EMBL" id="GHB94301.1"/>
    </source>
</evidence>
<comment type="subcellular location">
    <subcellularLocation>
        <location evidence="1">Cell inner membrane</location>
        <topology evidence="1">Multi-pass membrane protein</topology>
    </subcellularLocation>
</comment>
<dbReference type="SUPFAM" id="SSF82693">
    <property type="entry name" value="Multidrug efflux transporter AcrB pore domain, PN1, PN2, PC1 and PC2 subdomains"/>
    <property type="match status" value="4"/>
</dbReference>
<dbReference type="PANTHER" id="PTHR32063:SF11">
    <property type="entry name" value="CATION OR DRUG EFFLUX SYSTEM PROTEIN"/>
    <property type="match status" value="1"/>
</dbReference>
<evidence type="ECO:0000256" key="2">
    <source>
        <dbReference type="ARBA" id="ARBA00010942"/>
    </source>
</evidence>
<evidence type="ECO:0000256" key="6">
    <source>
        <dbReference type="ARBA" id="ARBA00022692"/>
    </source>
</evidence>
<feature type="transmembrane region" description="Helical" evidence="9">
    <location>
        <begin position="864"/>
        <end position="884"/>
    </location>
</feature>
<protein>
    <submittedName>
        <fullName evidence="10">Multidrug efflux RND transporter permease subunit</fullName>
    </submittedName>
</protein>
<evidence type="ECO:0000256" key="3">
    <source>
        <dbReference type="ARBA" id="ARBA00022448"/>
    </source>
</evidence>
<evidence type="ECO:0000256" key="7">
    <source>
        <dbReference type="ARBA" id="ARBA00022989"/>
    </source>
</evidence>
<feature type="transmembrane region" description="Helical" evidence="9">
    <location>
        <begin position="342"/>
        <end position="361"/>
    </location>
</feature>
<keyword evidence="4" id="KW-1003">Cell membrane</keyword>
<keyword evidence="11" id="KW-1185">Reference proteome</keyword>
<keyword evidence="7 9" id="KW-1133">Transmembrane helix</keyword>
<dbReference type="Gene3D" id="3.30.70.1430">
    <property type="entry name" value="Multidrug efflux transporter AcrB pore domain"/>
    <property type="match status" value="2"/>
</dbReference>
<dbReference type="FunFam" id="1.20.1640.10:FF:000001">
    <property type="entry name" value="Efflux pump membrane transporter"/>
    <property type="match status" value="1"/>
</dbReference>
<evidence type="ECO:0000256" key="1">
    <source>
        <dbReference type="ARBA" id="ARBA00004429"/>
    </source>
</evidence>
<keyword evidence="5" id="KW-0997">Cell inner membrane</keyword>
<feature type="transmembrane region" description="Helical" evidence="9">
    <location>
        <begin position="965"/>
        <end position="986"/>
    </location>
</feature>
<dbReference type="SUPFAM" id="SSF82714">
    <property type="entry name" value="Multidrug efflux transporter AcrB TolC docking domain, DN and DC subdomains"/>
    <property type="match status" value="2"/>
</dbReference>
<dbReference type="InterPro" id="IPR001036">
    <property type="entry name" value="Acrflvin-R"/>
</dbReference>
<dbReference type="NCBIfam" id="NF000282">
    <property type="entry name" value="RND_permease_1"/>
    <property type="match status" value="1"/>
</dbReference>
<evidence type="ECO:0000256" key="9">
    <source>
        <dbReference type="SAM" id="Phobius"/>
    </source>
</evidence>
<dbReference type="GO" id="GO:0009636">
    <property type="term" value="P:response to toxic substance"/>
    <property type="evidence" value="ECO:0007669"/>
    <property type="project" value="UniProtKB-ARBA"/>
</dbReference>
<feature type="transmembrane region" description="Helical" evidence="9">
    <location>
        <begin position="368"/>
        <end position="392"/>
    </location>
</feature>
<dbReference type="GO" id="GO:0015562">
    <property type="term" value="F:efflux transmembrane transporter activity"/>
    <property type="evidence" value="ECO:0007669"/>
    <property type="project" value="InterPro"/>
</dbReference>
<feature type="transmembrane region" description="Helical" evidence="9">
    <location>
        <begin position="472"/>
        <end position="499"/>
    </location>
</feature>
<evidence type="ECO:0000256" key="4">
    <source>
        <dbReference type="ARBA" id="ARBA00022475"/>
    </source>
</evidence>
<dbReference type="NCBIfam" id="TIGR00915">
    <property type="entry name" value="2A0602"/>
    <property type="match status" value="1"/>
</dbReference>
<dbReference type="FunFam" id="3.30.70.1430:FF:000001">
    <property type="entry name" value="Efflux pump membrane transporter"/>
    <property type="match status" value="1"/>
</dbReference>
<proteinExistence type="inferred from homology"/>
<name>A0A8J3GD54_9BACT</name>
<keyword evidence="8 9" id="KW-0472">Membrane</keyword>
<gene>
    <name evidence="10" type="primary">mexF</name>
    <name evidence="10" type="ORF">GCM10007047_07480</name>
</gene>
<reference evidence="10" key="1">
    <citation type="journal article" date="2014" name="Int. J. Syst. Evol. Microbiol.">
        <title>Complete genome sequence of Corynebacterium casei LMG S-19264T (=DSM 44701T), isolated from a smear-ripened cheese.</title>
        <authorList>
            <consortium name="US DOE Joint Genome Institute (JGI-PGF)"/>
            <person name="Walter F."/>
            <person name="Albersmeier A."/>
            <person name="Kalinowski J."/>
            <person name="Ruckert C."/>
        </authorList>
    </citation>
    <scope>NUCLEOTIDE SEQUENCE</scope>
    <source>
        <strain evidence="10">KCTC 12870</strain>
    </source>
</reference>
<dbReference type="Proteomes" id="UP000642829">
    <property type="component" value="Unassembled WGS sequence"/>
</dbReference>
<dbReference type="PRINTS" id="PR00702">
    <property type="entry name" value="ACRIFLAVINRP"/>
</dbReference>
<organism evidence="10 11">
    <name type="scientific">Cerasicoccus arenae</name>
    <dbReference type="NCBI Taxonomy" id="424488"/>
    <lineage>
        <taxon>Bacteria</taxon>
        <taxon>Pseudomonadati</taxon>
        <taxon>Verrucomicrobiota</taxon>
        <taxon>Opitutia</taxon>
        <taxon>Puniceicoccales</taxon>
        <taxon>Cerasicoccaceae</taxon>
        <taxon>Cerasicoccus</taxon>
    </lineage>
</organism>
<dbReference type="InterPro" id="IPR004764">
    <property type="entry name" value="MdtF-like"/>
</dbReference>
<evidence type="ECO:0000256" key="8">
    <source>
        <dbReference type="ARBA" id="ARBA00023136"/>
    </source>
</evidence>
<dbReference type="PANTHER" id="PTHR32063">
    <property type="match status" value="1"/>
</dbReference>
<feature type="transmembrane region" description="Helical" evidence="9">
    <location>
        <begin position="398"/>
        <end position="419"/>
    </location>
</feature>
<reference evidence="10" key="2">
    <citation type="submission" date="2020-09" db="EMBL/GenBank/DDBJ databases">
        <authorList>
            <person name="Sun Q."/>
            <person name="Kim S."/>
        </authorList>
    </citation>
    <scope>NUCLEOTIDE SEQUENCE</scope>
    <source>
        <strain evidence="10">KCTC 12870</strain>
    </source>
</reference>
<feature type="transmembrane region" description="Helical" evidence="9">
    <location>
        <begin position="12"/>
        <end position="33"/>
    </location>
</feature>
<evidence type="ECO:0000256" key="5">
    <source>
        <dbReference type="ARBA" id="ARBA00022519"/>
    </source>
</evidence>
<dbReference type="AlphaFoldDB" id="A0A8J3GD54"/>
<comment type="similarity">
    <text evidence="2">Belongs to the resistance-nodulation-cell division (RND) (TC 2.A.6) family.</text>
</comment>
<accession>A0A8J3GD54</accession>
<dbReference type="GO" id="GO:0005886">
    <property type="term" value="C:plasma membrane"/>
    <property type="evidence" value="ECO:0007669"/>
    <property type="project" value="UniProtKB-SubCell"/>
</dbReference>
<evidence type="ECO:0000313" key="11">
    <source>
        <dbReference type="Proteomes" id="UP000642829"/>
    </source>
</evidence>
<dbReference type="EMBL" id="BMXG01000003">
    <property type="protein sequence ID" value="GHB94301.1"/>
    <property type="molecule type" value="Genomic_DNA"/>
</dbReference>
<dbReference type="RefSeq" id="WP_189512011.1">
    <property type="nucleotide sequence ID" value="NZ_BMXG01000003.1"/>
</dbReference>
<feature type="transmembrane region" description="Helical" evidence="9">
    <location>
        <begin position="440"/>
        <end position="460"/>
    </location>
</feature>
<dbReference type="Gene3D" id="3.30.70.1320">
    <property type="entry name" value="Multidrug efflux transporter AcrB pore domain like"/>
    <property type="match status" value="1"/>
</dbReference>
<dbReference type="Gene3D" id="3.30.70.1440">
    <property type="entry name" value="Multidrug efflux transporter AcrB pore domain"/>
    <property type="match status" value="1"/>
</dbReference>
<dbReference type="GO" id="GO:0042910">
    <property type="term" value="F:xenobiotic transmembrane transporter activity"/>
    <property type="evidence" value="ECO:0007669"/>
    <property type="project" value="TreeGrafter"/>
</dbReference>
<dbReference type="SUPFAM" id="SSF82866">
    <property type="entry name" value="Multidrug efflux transporter AcrB transmembrane domain"/>
    <property type="match status" value="2"/>
</dbReference>
<feature type="transmembrane region" description="Helical" evidence="9">
    <location>
        <begin position="891"/>
        <end position="913"/>
    </location>
</feature>
<sequence length="1042" mass="111783">MLSHFFIRRPIFAAVISIVIMLLGGFAMLSLPIERYPEIAPPQVTVSAIYPGANAQTVAETVASPIEQEVNGVENMLYMSSVSANDGTMSLTVTFATGVDQDMSNVLTQNRVSKAQSQLPQEVQRLGVTVKKKSAVANMYVALTSPDGTYDDIFLSNYLELRIKDEVARVNGVGEVQTFGVGKYAMRIWLDPQKLTAREVSVSEIVSAVQQQNVQVAAGAIGEPPAPAGQPFQLTVNVEGRLVDPEQFADIIIRSTSDGGALRIRDVARVEIGSESYRLASSFNGKDCAAFAIYQIPGANAIQVVDGVKGRLAELSKNFPQGVSYDIVYDDTVAIEASIAEVVETLFITLLLVVFTVYVFLQNFRATLIPSLTIPVSLIGTFAVMSVMGFSINTLTLFGLVLVIGIVVDDAIVVVENCTLNIEEHGMDPKAAAMKTMTEVTGPVIATTLVLLAVFIPTAFMSGISGILFKQFALTIAIATVFSSINALTLSPALCGVLLKKSSGKTPWFFRMFNKGMDSTTRGYHGVVKLALRKSAIGVVLFAGLIVLSGLGFVNLPGGFVPQEDEGYCITSVQLPEAAALDRTRAVMDQVDDVIKEVPGVARYLTISGFSLIDGAVASNTGFAVVVFKDWSVRPPEEHQSAIITGLNRRLSQLQDCLAFSFPTPSLPGLGLSGGFTFMLEDREGVGLQTLQNVADQVISGGNAQTALSGMYTPFRANVPQLFVDVNREQVMNRGMTLGSIWEALQTYLGSNYINDYTNFGRVFKVYAQAESDYRAQPSDIGKLEIKTPQGEMAPLANFIDVEETLGPQTITRFNMYPSVKIMGSPSPGFSSGAAMDVIESMAEKNLPSAFGYDWTDLSYQEKMAQGGVIVIFGLAIALVYLVLAAQYESWTLPISVCLSVPTALLGAVAALMVRGYDNNVYTKIGIVLLIGLSTKSAILIVEFAKAQRDTGMPIFDAALSAARLRFRAVLMTAFSFILGVIPLLIATGAGSESRKAIGTAVFGGMVVATVVSVIVVPMLYYVVQACSEKFGKKPAPVQEST</sequence>
<keyword evidence="6 9" id="KW-0812">Transmembrane</keyword>
<feature type="transmembrane region" description="Helical" evidence="9">
    <location>
        <begin position="925"/>
        <end position="945"/>
    </location>
</feature>
<feature type="transmembrane region" description="Helical" evidence="9">
    <location>
        <begin position="998"/>
        <end position="1024"/>
    </location>
</feature>